<keyword evidence="8" id="KW-0143">Chaperone</keyword>
<keyword evidence="6 14" id="KW-1133">Transmembrane helix</keyword>
<feature type="domain" description="PpiC" evidence="15">
    <location>
        <begin position="249"/>
        <end position="369"/>
    </location>
</feature>
<keyword evidence="17" id="KW-1185">Reference proteome</keyword>
<evidence type="ECO:0000259" key="15">
    <source>
        <dbReference type="Pfam" id="PF13145"/>
    </source>
</evidence>
<dbReference type="InterPro" id="IPR052029">
    <property type="entry name" value="PpiD_chaperone"/>
</dbReference>
<evidence type="ECO:0000313" key="16">
    <source>
        <dbReference type="EMBL" id="AHA28152.1"/>
    </source>
</evidence>
<evidence type="ECO:0000256" key="6">
    <source>
        <dbReference type="ARBA" id="ARBA00022989"/>
    </source>
</evidence>
<evidence type="ECO:0000256" key="5">
    <source>
        <dbReference type="ARBA" id="ARBA00022692"/>
    </source>
</evidence>
<evidence type="ECO:0000256" key="12">
    <source>
        <dbReference type="ARBA" id="ARBA00040743"/>
    </source>
</evidence>
<dbReference type="eggNOG" id="COG0760">
    <property type="taxonomic scope" value="Bacteria"/>
</dbReference>
<dbReference type="KEGG" id="lar:lam_811"/>
<dbReference type="STRING" id="1261131.lam_811"/>
<accession>U6B8S4</accession>
<sequence length="636" mass="72956">MIEMMRKASRTWVAKIFLVILIAPFFVWGLSSIFSFYKRSETVVSVGKQKVSFDLFVDRLKKTLYILSQQYGYDISVADLISMEIDQQVIQQLIIECAINQFNEDIGFITPLKHAFDIIQGYPAFHGEDGKYSHDLFLDMIKKSMISERDFVDSFRKMISRDSLLQMISESIYLPSIMLDQIKRQLFEKRDIDYLIINRSDMPVPADPSEEVLKAWFDKFEKNYIAPEYRKISYMMININDKLNKVNLSDNDLRVEYEKVKSRYSVPETRKYDQLFFLDENEANEAFKSLQKGKSFEQLANQKGKTASDMLVGTFSKENVPDNKLADSIFSVAKKGGYTGVIKGSYGFVIVRVSEINPSYVKSFNDVKETLEKEVRYSRASQMMSDDIKKQQSMISSGSSIVDLAKMENVSITDLPLLSESAEDMLGVKFNLDVPNMVLNFAFSLRDGANKTQLIRLDNGSYVWINVKDIVASRNKKLSEVIEQVKKDWKIAKQKEELSLKANKLINYNKKLGDIGFKLNKKILSINGISRFPFIPSDVSKRDILGEDGVSEVFSGPIGITRVIPIKNGEQNIIFTVKTSKVVVDNGERGKKIFDHYQKMFRADTILEFVVGIKNNYPVYVNEGKIKKYLDSFLKN</sequence>
<keyword evidence="3" id="KW-1003">Cell membrane</keyword>
<keyword evidence="7 14" id="KW-0472">Membrane</keyword>
<evidence type="ECO:0000256" key="10">
    <source>
        <dbReference type="ARBA" id="ARBA00031484"/>
    </source>
</evidence>
<organism evidence="16 17">
    <name type="scientific">Candidatus Liberibacter americanus str. Sao Paulo</name>
    <dbReference type="NCBI Taxonomy" id="1261131"/>
    <lineage>
        <taxon>Bacteria</taxon>
        <taxon>Pseudomonadati</taxon>
        <taxon>Pseudomonadota</taxon>
        <taxon>Alphaproteobacteria</taxon>
        <taxon>Hyphomicrobiales</taxon>
        <taxon>Rhizobiaceae</taxon>
        <taxon>Liberibacter</taxon>
    </lineage>
</organism>
<dbReference type="Proteomes" id="UP000017862">
    <property type="component" value="Chromosome"/>
</dbReference>
<dbReference type="Pfam" id="PF13624">
    <property type="entry name" value="SurA_N_3"/>
    <property type="match status" value="1"/>
</dbReference>
<name>U6B8S4_9HYPH</name>
<dbReference type="GO" id="GO:0003755">
    <property type="term" value="F:peptidyl-prolyl cis-trans isomerase activity"/>
    <property type="evidence" value="ECO:0007669"/>
    <property type="project" value="InterPro"/>
</dbReference>
<dbReference type="RefSeq" id="WP_007557424.1">
    <property type="nucleotide sequence ID" value="NC_022793.1"/>
</dbReference>
<evidence type="ECO:0000313" key="17">
    <source>
        <dbReference type="Proteomes" id="UP000017862"/>
    </source>
</evidence>
<dbReference type="Pfam" id="PF13145">
    <property type="entry name" value="Rotamase_2"/>
    <property type="match status" value="1"/>
</dbReference>
<evidence type="ECO:0000256" key="1">
    <source>
        <dbReference type="ARBA" id="ARBA00004382"/>
    </source>
</evidence>
<dbReference type="SUPFAM" id="SSF54534">
    <property type="entry name" value="FKBP-like"/>
    <property type="match status" value="1"/>
</dbReference>
<evidence type="ECO:0000256" key="14">
    <source>
        <dbReference type="SAM" id="Phobius"/>
    </source>
</evidence>
<dbReference type="HOGENOM" id="CLU_023843_2_1_5"/>
<dbReference type="PANTHER" id="PTHR47529">
    <property type="entry name" value="PEPTIDYL-PROLYL CIS-TRANS ISOMERASE D"/>
    <property type="match status" value="1"/>
</dbReference>
<gene>
    <name evidence="16" type="primary">surA</name>
    <name evidence="16" type="ORF">lam_811</name>
</gene>
<dbReference type="PANTHER" id="PTHR47529:SF1">
    <property type="entry name" value="PERIPLASMIC CHAPERONE PPID"/>
    <property type="match status" value="1"/>
</dbReference>
<comment type="subcellular location">
    <subcellularLocation>
        <location evidence="1">Cell inner membrane</location>
        <topology evidence="1">Single-pass type II membrane protein</topology>
        <orientation evidence="1">Periplasmic side</orientation>
    </subcellularLocation>
</comment>
<dbReference type="SUPFAM" id="SSF109998">
    <property type="entry name" value="Triger factor/SurA peptide-binding domain-like"/>
    <property type="match status" value="1"/>
</dbReference>
<keyword evidence="4" id="KW-0997">Cell inner membrane</keyword>
<dbReference type="GO" id="GO:0005886">
    <property type="term" value="C:plasma membrane"/>
    <property type="evidence" value="ECO:0007669"/>
    <property type="project" value="UniProtKB-SubCell"/>
</dbReference>
<dbReference type="InterPro" id="IPR000297">
    <property type="entry name" value="PPIase_PpiC"/>
</dbReference>
<dbReference type="AlphaFoldDB" id="U6B8S4"/>
<evidence type="ECO:0000256" key="13">
    <source>
        <dbReference type="ARBA" id="ARBA00042775"/>
    </source>
</evidence>
<evidence type="ECO:0000256" key="2">
    <source>
        <dbReference type="ARBA" id="ARBA00018370"/>
    </source>
</evidence>
<evidence type="ECO:0000256" key="9">
    <source>
        <dbReference type="ARBA" id="ARBA00030642"/>
    </source>
</evidence>
<dbReference type="InterPro" id="IPR046357">
    <property type="entry name" value="PPIase_dom_sf"/>
</dbReference>
<reference evidence="16 17" key="1">
    <citation type="journal article" date="2014" name="Mol. Plant Microbe Interact.">
        <title>The complete genome sequence of Candidatus Liberibacter americanus, associated with citrus Huanglongbing.</title>
        <authorList>
            <person name="Wulff N.A."/>
            <person name="Zhang S."/>
            <person name="Setubal J.C."/>
            <person name="Almeida N.F."/>
            <person name="Martins E.C."/>
            <person name="Harakava R."/>
            <person name="Kumar D."/>
            <person name="Rangel L.T."/>
            <person name="Foissac X."/>
            <person name="Bove J."/>
            <person name="Gabriel D.W."/>
        </authorList>
    </citation>
    <scope>NUCLEOTIDE SEQUENCE [LARGE SCALE GENOMIC DNA]</scope>
    <source>
        <strain evidence="16 17">Sao Paulo</strain>
    </source>
</reference>
<evidence type="ECO:0000256" key="3">
    <source>
        <dbReference type="ARBA" id="ARBA00022475"/>
    </source>
</evidence>
<evidence type="ECO:0000256" key="8">
    <source>
        <dbReference type="ARBA" id="ARBA00023186"/>
    </source>
</evidence>
<dbReference type="PATRIC" id="fig|1261131.3.peg.780"/>
<comment type="similarity">
    <text evidence="11">Belongs to the PpiD chaperone family.</text>
</comment>
<dbReference type="EMBL" id="CP006604">
    <property type="protein sequence ID" value="AHA28152.1"/>
    <property type="molecule type" value="Genomic_DNA"/>
</dbReference>
<evidence type="ECO:0000256" key="7">
    <source>
        <dbReference type="ARBA" id="ARBA00023136"/>
    </source>
</evidence>
<dbReference type="Gene3D" id="3.10.50.40">
    <property type="match status" value="1"/>
</dbReference>
<dbReference type="InterPro" id="IPR027304">
    <property type="entry name" value="Trigger_fact/SurA_dom_sf"/>
</dbReference>
<keyword evidence="5 14" id="KW-0812">Transmembrane</keyword>
<protein>
    <recommendedName>
        <fullName evidence="2">Parvulin-like PPIase</fullName>
    </recommendedName>
    <alternativeName>
        <fullName evidence="9">Peptidyl-prolyl cis-trans isomerase plp</fullName>
    </alternativeName>
    <alternativeName>
        <fullName evidence="12">Periplasmic chaperone PpiD</fullName>
    </alternativeName>
    <alternativeName>
        <fullName evidence="13">Periplasmic folding chaperone</fullName>
    </alternativeName>
    <alternativeName>
        <fullName evidence="10">Rotamase plp</fullName>
    </alternativeName>
</protein>
<evidence type="ECO:0000256" key="4">
    <source>
        <dbReference type="ARBA" id="ARBA00022519"/>
    </source>
</evidence>
<evidence type="ECO:0000256" key="11">
    <source>
        <dbReference type="ARBA" id="ARBA00038408"/>
    </source>
</evidence>
<feature type="transmembrane region" description="Helical" evidence="14">
    <location>
        <begin position="12"/>
        <end position="37"/>
    </location>
</feature>
<keyword evidence="16" id="KW-0413">Isomerase</keyword>
<proteinExistence type="inferred from homology"/>